<reference evidence="1 2" key="1">
    <citation type="journal article" date="2008" name="Proc. Natl. Acad. Sci. U.S.A.">
        <title>The genome of Cyanothece 51142, a unicellular diazotrophic cyanobacterium important in the marine nitrogen cycle.</title>
        <authorList>
            <person name="Welsh E.A."/>
            <person name="Liberton M."/>
            <person name="Stoeckel J."/>
            <person name="Loh T."/>
            <person name="Elvitigala T."/>
            <person name="Wang C."/>
            <person name="Wollam A."/>
            <person name="Fulton R.S."/>
            <person name="Clifton S.W."/>
            <person name="Jacobs J.M."/>
            <person name="Aurora R."/>
            <person name="Ghosh B.K."/>
            <person name="Sherman L.A."/>
            <person name="Smith R.D."/>
            <person name="Wilson R.K."/>
            <person name="Pakrasi H.B."/>
        </authorList>
    </citation>
    <scope>NUCLEOTIDE SEQUENCE [LARGE SCALE GENOMIC DNA]</scope>
    <source>
        <strain evidence="2">ATCC 51142 / BH68</strain>
    </source>
</reference>
<dbReference type="ESTHER" id="cyaa5-b1wyh5">
    <property type="family name" value="A85-IroE-IroD-Fes-Yiel"/>
</dbReference>
<dbReference type="RefSeq" id="WP_009543145.1">
    <property type="nucleotide sequence ID" value="NC_010546.1"/>
</dbReference>
<dbReference type="InterPro" id="IPR000801">
    <property type="entry name" value="Esterase-like"/>
</dbReference>
<dbReference type="InterPro" id="IPR050583">
    <property type="entry name" value="Mycobacterial_A85_antigen"/>
</dbReference>
<dbReference type="PANTHER" id="PTHR48098">
    <property type="entry name" value="ENTEROCHELIN ESTERASE-RELATED"/>
    <property type="match status" value="1"/>
</dbReference>
<dbReference type="Gene3D" id="3.40.50.1820">
    <property type="entry name" value="alpha/beta hydrolase"/>
    <property type="match status" value="1"/>
</dbReference>
<dbReference type="AlphaFoldDB" id="B1WYH5"/>
<keyword evidence="2" id="KW-1185">Reference proteome</keyword>
<evidence type="ECO:0000313" key="2">
    <source>
        <dbReference type="Proteomes" id="UP000001203"/>
    </source>
</evidence>
<proteinExistence type="predicted"/>
<dbReference type="SUPFAM" id="SSF53474">
    <property type="entry name" value="alpha/beta-Hydrolases"/>
    <property type="match status" value="1"/>
</dbReference>
<sequence length="317" mass="36327">MAEPFTIGGQNGWYHDQGHWAGYFHTYDNFKQSNIDDKSRIIHVFLPRDYEYSHESYPVIYMNDGDTAFFSGGQYYKSWNMGQILTRLYVTNQIRRVIVVAICPIDRNYEYTHAPIKEGNWGGLQGYSDYVAFEVKPFIDANYRTLSNPENSMVLGSSHGGLAAFYTAIKHPNQFQCVAALSPSFWVGLDSMIDPCFLDLSGDLLGSLEYSALIFAGLQTLQDPQLQPKIYLDWGLIREGGYHNAFMEARATARGREMRDLLINKFGYRYNENLFVVEDPIGQHSEESWSGRMETVLQHFLGWPVLMKQLLEQQTVG</sequence>
<gene>
    <name evidence="1" type="ordered locus">cce_0053</name>
</gene>
<organism evidence="1 2">
    <name type="scientific">Crocosphaera subtropica (strain ATCC 51142 / BH68)</name>
    <name type="common">Cyanothece sp. (strain ATCC 51142)</name>
    <dbReference type="NCBI Taxonomy" id="43989"/>
    <lineage>
        <taxon>Bacteria</taxon>
        <taxon>Bacillati</taxon>
        <taxon>Cyanobacteriota</taxon>
        <taxon>Cyanophyceae</taxon>
        <taxon>Oscillatoriophycideae</taxon>
        <taxon>Chroococcales</taxon>
        <taxon>Aphanothecaceae</taxon>
        <taxon>Crocosphaera</taxon>
        <taxon>Crocosphaera subtropica</taxon>
    </lineage>
</organism>
<protein>
    <recommendedName>
        <fullName evidence="3">Esterase</fullName>
    </recommendedName>
</protein>
<evidence type="ECO:0000313" key="1">
    <source>
        <dbReference type="EMBL" id="ACB49405.1"/>
    </source>
</evidence>
<dbReference type="EMBL" id="CP000806">
    <property type="protein sequence ID" value="ACB49405.1"/>
    <property type="molecule type" value="Genomic_DNA"/>
</dbReference>
<dbReference type="STRING" id="43989.cce_0053"/>
<dbReference type="Proteomes" id="UP000001203">
    <property type="component" value="Chromosome circular"/>
</dbReference>
<accession>B1WYH5</accession>
<dbReference type="eggNOG" id="COG2819">
    <property type="taxonomic scope" value="Bacteria"/>
</dbReference>
<dbReference type="KEGG" id="cyt:cce_0053"/>
<dbReference type="HOGENOM" id="CLU_039834_1_2_3"/>
<dbReference type="InterPro" id="IPR029058">
    <property type="entry name" value="AB_hydrolase_fold"/>
</dbReference>
<name>B1WYH5_CROS5</name>
<dbReference type="PANTHER" id="PTHR48098:SF6">
    <property type="entry name" value="FERRI-BACILLIBACTIN ESTERASE BESA"/>
    <property type="match status" value="1"/>
</dbReference>
<dbReference type="Pfam" id="PF00756">
    <property type="entry name" value="Esterase"/>
    <property type="match status" value="1"/>
</dbReference>
<dbReference type="OrthoDB" id="9784036at2"/>
<evidence type="ECO:0008006" key="3">
    <source>
        <dbReference type="Google" id="ProtNLM"/>
    </source>
</evidence>